<comment type="subcellular location">
    <subcellularLocation>
        <location evidence="7">Cytoplasm</location>
    </subcellularLocation>
</comment>
<dbReference type="FunFam" id="3.90.80.10:FF:000003">
    <property type="entry name" value="Inorganic pyrophosphatase"/>
    <property type="match status" value="1"/>
</dbReference>
<feature type="binding site" evidence="7">
    <location>
        <position position="104"/>
    </location>
    <ligand>
        <name>Mg(2+)</name>
        <dbReference type="ChEBI" id="CHEBI:18420"/>
        <label>1</label>
    </ligand>
</feature>
<comment type="function">
    <text evidence="7">Catalyzes the hydrolysis of inorganic pyrophosphate (PPi) forming two phosphate ions.</text>
</comment>
<comment type="cofactor">
    <cofactor evidence="1 7">
        <name>Mg(2+)</name>
        <dbReference type="ChEBI" id="CHEBI:18420"/>
    </cofactor>
</comment>
<feature type="binding site" evidence="7">
    <location>
        <position position="57"/>
    </location>
    <ligand>
        <name>substrate</name>
    </ligand>
</feature>
<feature type="binding site" evidence="7">
    <location>
        <position position="67"/>
    </location>
    <ligand>
        <name>Mg(2+)</name>
        <dbReference type="ChEBI" id="CHEBI:18420"/>
        <label>1</label>
    </ligand>
</feature>
<comment type="caution">
    <text evidence="8">The sequence shown here is derived from an EMBL/GenBank/DDBJ whole genome shotgun (WGS) entry which is preliminary data.</text>
</comment>
<dbReference type="PANTHER" id="PTHR10286">
    <property type="entry name" value="INORGANIC PYROPHOSPHATASE"/>
    <property type="match status" value="1"/>
</dbReference>
<evidence type="ECO:0000313" key="9">
    <source>
        <dbReference type="Proteomes" id="UP000324479"/>
    </source>
</evidence>
<evidence type="ECO:0000313" key="8">
    <source>
        <dbReference type="EMBL" id="KAA5541814.1"/>
    </source>
</evidence>
<gene>
    <name evidence="7" type="primary">ppa</name>
    <name evidence="8" type="ORF">FYK55_16525</name>
</gene>
<feature type="binding site" evidence="7">
    <location>
        <position position="72"/>
    </location>
    <ligand>
        <name>Mg(2+)</name>
        <dbReference type="ChEBI" id="CHEBI:18420"/>
        <label>1</label>
    </ligand>
</feature>
<dbReference type="Pfam" id="PF00719">
    <property type="entry name" value="Pyrophosphatase"/>
    <property type="match status" value="1"/>
</dbReference>
<dbReference type="GO" id="GO:0005737">
    <property type="term" value="C:cytoplasm"/>
    <property type="evidence" value="ECO:0007669"/>
    <property type="project" value="UniProtKB-SubCell"/>
</dbReference>
<dbReference type="PROSITE" id="PS00387">
    <property type="entry name" value="PPASE"/>
    <property type="match status" value="1"/>
</dbReference>
<organism evidence="8 9">
    <name type="scientific">Roseiconus nitratireducens</name>
    <dbReference type="NCBI Taxonomy" id="2605748"/>
    <lineage>
        <taxon>Bacteria</taxon>
        <taxon>Pseudomonadati</taxon>
        <taxon>Planctomycetota</taxon>
        <taxon>Planctomycetia</taxon>
        <taxon>Pirellulales</taxon>
        <taxon>Pirellulaceae</taxon>
        <taxon>Roseiconus</taxon>
    </lineage>
</organism>
<dbReference type="EMBL" id="VWOX01000009">
    <property type="protein sequence ID" value="KAA5541814.1"/>
    <property type="molecule type" value="Genomic_DNA"/>
</dbReference>
<keyword evidence="4 7" id="KW-0378">Hydrolase</keyword>
<feature type="binding site" evidence="7">
    <location>
        <position position="45"/>
    </location>
    <ligand>
        <name>substrate</name>
    </ligand>
</feature>
<dbReference type="InterPro" id="IPR036649">
    <property type="entry name" value="Pyrophosphatase_sf"/>
</dbReference>
<keyword evidence="5 7" id="KW-0460">Magnesium</keyword>
<comment type="similarity">
    <text evidence="7">Belongs to the PPase family.</text>
</comment>
<dbReference type="SUPFAM" id="SSF50324">
    <property type="entry name" value="Inorganic pyrophosphatase"/>
    <property type="match status" value="1"/>
</dbReference>
<evidence type="ECO:0000256" key="4">
    <source>
        <dbReference type="ARBA" id="ARBA00022801"/>
    </source>
</evidence>
<reference evidence="8 9" key="1">
    <citation type="submission" date="2019-08" db="EMBL/GenBank/DDBJ databases">
        <authorList>
            <person name="Dhanesh K."/>
            <person name="Kumar G."/>
            <person name="Sasikala C."/>
            <person name="Venkata Ramana C."/>
        </authorList>
    </citation>
    <scope>NUCLEOTIDE SEQUENCE [LARGE SCALE GENOMIC DNA]</scope>
    <source>
        <strain evidence="8 9">JC645</strain>
    </source>
</reference>
<evidence type="ECO:0000256" key="7">
    <source>
        <dbReference type="HAMAP-Rule" id="MF_00209"/>
    </source>
</evidence>
<protein>
    <recommendedName>
        <fullName evidence="7">Inorganic pyrophosphatase</fullName>
        <ecNumber evidence="7">3.6.1.1</ecNumber>
    </recommendedName>
    <alternativeName>
        <fullName evidence="7">Pyrophosphate phospho-hydrolase</fullName>
        <shortName evidence="7">PPase</shortName>
    </alternativeName>
</protein>
<evidence type="ECO:0000256" key="2">
    <source>
        <dbReference type="ARBA" id="ARBA00022490"/>
    </source>
</evidence>
<dbReference type="GO" id="GO:0004427">
    <property type="term" value="F:inorganic diphosphate phosphatase activity"/>
    <property type="evidence" value="ECO:0007669"/>
    <property type="project" value="UniProtKB-UniRule"/>
</dbReference>
<name>A0A5M6D2U2_9BACT</name>
<keyword evidence="2 7" id="KW-0963">Cytoplasm</keyword>
<dbReference type="GO" id="GO:0006796">
    <property type="term" value="P:phosphate-containing compound metabolic process"/>
    <property type="evidence" value="ECO:0007669"/>
    <property type="project" value="InterPro"/>
</dbReference>
<sequence length="184" mass="20670">MTHPWHDVSPGDDAPEKVNTIIEIARGGTVKYELDKASGLLKMDRVLYSAVHYPANYGFIPQTLAGDGDPMDILVLCQEAVGPLTLMEASPIGMMTMIDSGEEDHKIIAVAASDPEYNVYRTIDELPEHRMRTLVRFFRDYKTLEGKEVDVKGFQSLDAALTSIQQSIKRYRESPRESFHREPG</sequence>
<dbReference type="Gene3D" id="3.90.80.10">
    <property type="entry name" value="Inorganic pyrophosphatase"/>
    <property type="match status" value="1"/>
</dbReference>
<feature type="binding site" evidence="7">
    <location>
        <position position="31"/>
    </location>
    <ligand>
        <name>substrate</name>
    </ligand>
</feature>
<evidence type="ECO:0000256" key="3">
    <source>
        <dbReference type="ARBA" id="ARBA00022723"/>
    </source>
</evidence>
<dbReference type="Proteomes" id="UP000324479">
    <property type="component" value="Unassembled WGS sequence"/>
</dbReference>
<dbReference type="RefSeq" id="WP_150077548.1">
    <property type="nucleotide sequence ID" value="NZ_VWOX01000009.1"/>
</dbReference>
<proteinExistence type="inferred from homology"/>
<dbReference type="CDD" id="cd00412">
    <property type="entry name" value="pyrophosphatase"/>
    <property type="match status" value="1"/>
</dbReference>
<dbReference type="InterPro" id="IPR008162">
    <property type="entry name" value="Pyrophosphatase"/>
</dbReference>
<evidence type="ECO:0000256" key="1">
    <source>
        <dbReference type="ARBA" id="ARBA00001946"/>
    </source>
</evidence>
<keyword evidence="9" id="KW-1185">Reference proteome</keyword>
<dbReference type="AlphaFoldDB" id="A0A5M6D2U2"/>
<dbReference type="GO" id="GO:0000287">
    <property type="term" value="F:magnesium ion binding"/>
    <property type="evidence" value="ECO:0007669"/>
    <property type="project" value="UniProtKB-UniRule"/>
</dbReference>
<dbReference type="EC" id="3.6.1.1" evidence="7"/>
<evidence type="ECO:0000256" key="5">
    <source>
        <dbReference type="ARBA" id="ARBA00022842"/>
    </source>
</evidence>
<comment type="catalytic activity">
    <reaction evidence="6 7">
        <text>diphosphate + H2O = 2 phosphate + H(+)</text>
        <dbReference type="Rhea" id="RHEA:24576"/>
        <dbReference type="ChEBI" id="CHEBI:15377"/>
        <dbReference type="ChEBI" id="CHEBI:15378"/>
        <dbReference type="ChEBI" id="CHEBI:33019"/>
        <dbReference type="ChEBI" id="CHEBI:43474"/>
        <dbReference type="EC" id="3.6.1.1"/>
    </reaction>
</comment>
<feature type="binding site" evidence="7">
    <location>
        <position position="72"/>
    </location>
    <ligand>
        <name>Mg(2+)</name>
        <dbReference type="ChEBI" id="CHEBI:18420"/>
        <label>2</label>
    </ligand>
</feature>
<dbReference type="HAMAP" id="MF_00209">
    <property type="entry name" value="Inorganic_PPase"/>
    <property type="match status" value="1"/>
</dbReference>
<evidence type="ECO:0000256" key="6">
    <source>
        <dbReference type="ARBA" id="ARBA00047820"/>
    </source>
</evidence>
<accession>A0A5M6D2U2</accession>
<feature type="binding site" evidence="7">
    <location>
        <position position="141"/>
    </location>
    <ligand>
        <name>substrate</name>
    </ligand>
</feature>
<comment type="subunit">
    <text evidence="7">Homohexamer.</text>
</comment>
<keyword evidence="3 7" id="KW-0479">Metal-binding</keyword>